<protein>
    <submittedName>
        <fullName evidence="2">Uncharacterized protein</fullName>
    </submittedName>
</protein>
<dbReference type="EMBL" id="JBJQND010000003">
    <property type="protein sequence ID" value="KAL3881182.1"/>
    <property type="molecule type" value="Genomic_DNA"/>
</dbReference>
<dbReference type="PANTHER" id="PTHR16253">
    <property type="entry name" value="TETRATRICOPEPTIDE REPEAT PROTEIN 22"/>
    <property type="match status" value="1"/>
</dbReference>
<evidence type="ECO:0000313" key="3">
    <source>
        <dbReference type="Proteomes" id="UP001634394"/>
    </source>
</evidence>
<evidence type="ECO:0000313" key="2">
    <source>
        <dbReference type="EMBL" id="KAL3881182.1"/>
    </source>
</evidence>
<feature type="compositionally biased region" description="Basic and acidic residues" evidence="1">
    <location>
        <begin position="342"/>
        <end position="356"/>
    </location>
</feature>
<feature type="region of interest" description="Disordered" evidence="1">
    <location>
        <begin position="334"/>
        <end position="401"/>
    </location>
</feature>
<dbReference type="InterPro" id="IPR042342">
    <property type="entry name" value="TTC22"/>
</dbReference>
<dbReference type="InterPro" id="IPR011990">
    <property type="entry name" value="TPR-like_helical_dom_sf"/>
</dbReference>
<dbReference type="SUPFAM" id="SSF48452">
    <property type="entry name" value="TPR-like"/>
    <property type="match status" value="1"/>
</dbReference>
<proteinExistence type="predicted"/>
<dbReference type="Gene3D" id="1.25.40.10">
    <property type="entry name" value="Tetratricopeptide repeat domain"/>
    <property type="match status" value="2"/>
</dbReference>
<evidence type="ECO:0000256" key="1">
    <source>
        <dbReference type="SAM" id="MobiDB-lite"/>
    </source>
</evidence>
<organism evidence="2 3">
    <name type="scientific">Sinanodonta woodiana</name>
    <name type="common">Chinese pond mussel</name>
    <name type="synonym">Anodonta woodiana</name>
    <dbReference type="NCBI Taxonomy" id="1069815"/>
    <lineage>
        <taxon>Eukaryota</taxon>
        <taxon>Metazoa</taxon>
        <taxon>Spiralia</taxon>
        <taxon>Lophotrochozoa</taxon>
        <taxon>Mollusca</taxon>
        <taxon>Bivalvia</taxon>
        <taxon>Autobranchia</taxon>
        <taxon>Heteroconchia</taxon>
        <taxon>Palaeoheterodonta</taxon>
        <taxon>Unionida</taxon>
        <taxon>Unionoidea</taxon>
        <taxon>Unionidae</taxon>
        <taxon>Unioninae</taxon>
        <taxon>Sinanodonta</taxon>
    </lineage>
</organism>
<reference evidence="2 3" key="1">
    <citation type="submission" date="2024-11" db="EMBL/GenBank/DDBJ databases">
        <title>Chromosome-level genome assembly of the freshwater bivalve Anodonta woodiana.</title>
        <authorList>
            <person name="Chen X."/>
        </authorList>
    </citation>
    <scope>NUCLEOTIDE SEQUENCE [LARGE SCALE GENOMIC DNA]</scope>
    <source>
        <strain evidence="2">MN2024</strain>
        <tissue evidence="2">Gills</tissue>
    </source>
</reference>
<comment type="caution">
    <text evidence="2">The sequence shown here is derived from an EMBL/GenBank/DDBJ whole genome shotgun (WGS) entry which is preliminary data.</text>
</comment>
<feature type="compositionally biased region" description="Basic and acidic residues" evidence="1">
    <location>
        <begin position="365"/>
        <end position="382"/>
    </location>
</feature>
<feature type="compositionally biased region" description="Polar residues" evidence="1">
    <location>
        <begin position="385"/>
        <end position="401"/>
    </location>
</feature>
<dbReference type="AlphaFoldDB" id="A0ABD3X848"/>
<name>A0ABD3X848_SINWO</name>
<accession>A0ABD3X848</accession>
<dbReference type="Proteomes" id="UP001634394">
    <property type="component" value="Unassembled WGS sequence"/>
</dbReference>
<gene>
    <name evidence="2" type="ORF">ACJMK2_027639</name>
</gene>
<sequence length="874" mass="100904">MDEEETQFLQRICKLPSSFSLIIDVKTTSKEIDAVKKKLQLKCEVDELESDTERTRMYNLLSFLHWKADEKDKAYEHNRKVLELQETNIVALCNRIWILRKDGRLTKADEKLNEVENLVECNQDLRLQGRAEIAYSYSAFGPFYFSQSLEMYTQLLDEVGNTEIAAKDLQLWKLDLGIIYRKYCNSANILPKQDWKERNRDDFIKKAAVLFNEVISSNCPARWKGRCIASLAELSYSIYTGVGVEKNQVELFPKEFADKDVESLLDLALETFKEDSHVLKVCGKHFRYLQNLDKAEKVLRISLNLRETSGGHHHLALVLKKKLTFRINENGRRHQRNNKNKSCMEKCKSRSREIKPGDAIVPSEEMTHSRKASHPDNQHLAERSGNYTNNLSPTSVNTSTSKTNYQNMKWVEGGVELTSPARVCDPQEQLPSLLYLRFDTDKPQIKPELYQNMKKALAKSFSRVFHIPETENEAVKDILYHLDKAIEFGNEWASVDKGIVLRQVKEHKKAFESFVKTLNMKGLSTTMITVSCYEHLGFCCRDIAEDEVNPEEKRTFISDSIKYFRKAIETIAHKASNELDYLKDASMAYPTLKDMFKSQKGGITMLKELAEVSKMLDKYGESLDFYKQIKEKDTEQLKNPAIIHGEIEILLAKGEFEQAAVLLDLQNCTQAKNEMSKEFCKLVYLECAFHLVHHKQHENASKRFRQAFDICCTEIPRKNTDFDIFFLSDEKIDTNEAESPSFAFKVARLLSDNVVPEECGLRITGNSDNVKPGRSVRNEQTKQMDSSIHIVLILNSNDKPQGEFEYFIDIAQEIEKKKTSKLSLINFDECACPIELSVFPKMSFDTKLFQCEDNFIDWIHKFFVHLLGICGRKQ</sequence>
<keyword evidence="3" id="KW-1185">Reference proteome</keyword>
<dbReference type="PANTHER" id="PTHR16253:SF0">
    <property type="entry name" value="TETRATRICOPEPTIDE REPEAT PROTEIN 22"/>
    <property type="match status" value="1"/>
</dbReference>